<dbReference type="AlphaFoldDB" id="M3F4K2"/>
<evidence type="ECO:0000259" key="2">
    <source>
        <dbReference type="Pfam" id="PF08751"/>
    </source>
</evidence>
<reference evidence="4" key="1">
    <citation type="journal article" date="2013" name="Genome Announc.">
        <title>Draft Genome Sequence of Streptomyces bottropensis ATCC 25435, a Bottromycin-Producing Actinomycete.</title>
        <authorList>
            <person name="Zhang H."/>
            <person name="Zhou W."/>
            <person name="Zhuang Y."/>
            <person name="Liang X."/>
            <person name="Liu T."/>
        </authorList>
    </citation>
    <scope>NUCLEOTIDE SEQUENCE [LARGE SCALE GENOMIC DNA]</scope>
    <source>
        <strain evidence="4">ATCC 25435</strain>
    </source>
</reference>
<organism evidence="3 4">
    <name type="scientific">Streptomyces bottropensis ATCC 25435</name>
    <dbReference type="NCBI Taxonomy" id="1054862"/>
    <lineage>
        <taxon>Bacteria</taxon>
        <taxon>Bacillati</taxon>
        <taxon>Actinomycetota</taxon>
        <taxon>Actinomycetes</taxon>
        <taxon>Kitasatosporales</taxon>
        <taxon>Streptomycetaceae</taxon>
        <taxon>Streptomyces</taxon>
    </lineage>
</organism>
<name>M3F4K2_9ACTN</name>
<gene>
    <name evidence="3" type="ORF">SBD_2069</name>
</gene>
<dbReference type="Pfam" id="PF08751">
    <property type="entry name" value="TrwC"/>
    <property type="match status" value="1"/>
</dbReference>
<sequence length="145" mass="16406">MRGRRPWSFAAFRHFDNRDGFPLLHDHCLVLNRVQRLDEDGEPVWGALDTGRLYRHVVAAGTLYTLAMTTEVCEELGLATVPREVTPGLRPVMEIAGVDSELIDWSSTRRHTRRSTGGCPASAPARAWPGGRRRRPAPRRRPRAR</sequence>
<evidence type="ECO:0000313" key="3">
    <source>
        <dbReference type="EMBL" id="EMF56508.1"/>
    </source>
</evidence>
<protein>
    <recommendedName>
        <fullName evidence="2">TrwC relaxase domain-containing protein</fullName>
    </recommendedName>
</protein>
<feature type="domain" description="TrwC relaxase" evidence="2">
    <location>
        <begin position="8"/>
        <end position="111"/>
    </location>
</feature>
<dbReference type="RefSeq" id="WP_005477034.1">
    <property type="nucleotide sequence ID" value="NZ_KB405062.1"/>
</dbReference>
<dbReference type="EMBL" id="KB405062">
    <property type="protein sequence ID" value="EMF56508.1"/>
    <property type="molecule type" value="Genomic_DNA"/>
</dbReference>
<dbReference type="SUPFAM" id="SSF55464">
    <property type="entry name" value="Origin of replication-binding domain, RBD-like"/>
    <property type="match status" value="1"/>
</dbReference>
<accession>M3F4K2</accession>
<evidence type="ECO:0000313" key="4">
    <source>
        <dbReference type="Proteomes" id="UP000030760"/>
    </source>
</evidence>
<feature type="compositionally biased region" description="Low complexity" evidence="1">
    <location>
        <begin position="120"/>
        <end position="130"/>
    </location>
</feature>
<dbReference type="InterPro" id="IPR014862">
    <property type="entry name" value="TrwC"/>
</dbReference>
<dbReference type="Proteomes" id="UP000030760">
    <property type="component" value="Unassembled WGS sequence"/>
</dbReference>
<feature type="compositionally biased region" description="Basic residues" evidence="1">
    <location>
        <begin position="131"/>
        <end position="145"/>
    </location>
</feature>
<dbReference type="GeneID" id="96271762"/>
<evidence type="ECO:0000256" key="1">
    <source>
        <dbReference type="SAM" id="MobiDB-lite"/>
    </source>
</evidence>
<proteinExistence type="predicted"/>
<feature type="region of interest" description="Disordered" evidence="1">
    <location>
        <begin position="106"/>
        <end position="145"/>
    </location>
</feature>